<reference evidence="1" key="1">
    <citation type="submission" date="2020-03" db="EMBL/GenBank/DDBJ databases">
        <title>The deep terrestrial virosphere.</title>
        <authorList>
            <person name="Holmfeldt K."/>
            <person name="Nilsson E."/>
            <person name="Simone D."/>
            <person name="Lopez-Fernandez M."/>
            <person name="Wu X."/>
            <person name="de Brujin I."/>
            <person name="Lundin D."/>
            <person name="Andersson A."/>
            <person name="Bertilsson S."/>
            <person name="Dopson M."/>
        </authorList>
    </citation>
    <scope>NUCLEOTIDE SEQUENCE</scope>
    <source>
        <strain evidence="1">MM415B05820</strain>
    </source>
</reference>
<name>A0A6M3LZ24_9ZZZZ</name>
<dbReference type="AlphaFoldDB" id="A0A6M3LZ24"/>
<proteinExistence type="predicted"/>
<dbReference type="EMBL" id="MT143540">
    <property type="protein sequence ID" value="QJA97965.1"/>
    <property type="molecule type" value="Genomic_DNA"/>
</dbReference>
<accession>A0A6M3LZ24</accession>
<evidence type="ECO:0000313" key="1">
    <source>
        <dbReference type="EMBL" id="QJA97965.1"/>
    </source>
</evidence>
<gene>
    <name evidence="1" type="ORF">MM415B05820_0008</name>
</gene>
<sequence length="64" mass="7638">MNNYIKALESIDKQIDTVYQNNKDNVLFAIDNQKNRYKVFQNNNMPNLFDIFRNDILIDNVLVN</sequence>
<protein>
    <submittedName>
        <fullName evidence="1">Uncharacterized protein</fullName>
    </submittedName>
</protein>
<organism evidence="1">
    <name type="scientific">viral metagenome</name>
    <dbReference type="NCBI Taxonomy" id="1070528"/>
    <lineage>
        <taxon>unclassified sequences</taxon>
        <taxon>metagenomes</taxon>
        <taxon>organismal metagenomes</taxon>
    </lineage>
</organism>